<dbReference type="CDD" id="cd08177">
    <property type="entry name" value="MAR"/>
    <property type="match status" value="1"/>
</dbReference>
<accession>A0A7Y9J0Y1</accession>
<evidence type="ECO:0000256" key="4">
    <source>
        <dbReference type="ARBA" id="ARBA00023002"/>
    </source>
</evidence>
<dbReference type="GO" id="GO:0018506">
    <property type="term" value="F:maleylacetate reductase activity"/>
    <property type="evidence" value="ECO:0007669"/>
    <property type="project" value="UniProtKB-EC"/>
</dbReference>
<dbReference type="InterPro" id="IPR039697">
    <property type="entry name" value="Alcohol_dehydrogenase_Fe"/>
</dbReference>
<dbReference type="AlphaFoldDB" id="A0A7Y9J0Y1"/>
<dbReference type="PANTHER" id="PTHR11496:SF102">
    <property type="entry name" value="ALCOHOL DEHYDROGENASE 4"/>
    <property type="match status" value="1"/>
</dbReference>
<comment type="similarity">
    <text evidence="1">Belongs to the iron-containing alcohol dehydrogenase family.</text>
</comment>
<evidence type="ECO:0000259" key="8">
    <source>
        <dbReference type="Pfam" id="PF00465"/>
    </source>
</evidence>
<dbReference type="SUPFAM" id="SSF56796">
    <property type="entry name" value="Dehydroquinate synthase-like"/>
    <property type="match status" value="1"/>
</dbReference>
<organism evidence="10 11">
    <name type="scientific">Pigmentiphaga litoralis</name>
    <dbReference type="NCBI Taxonomy" id="516702"/>
    <lineage>
        <taxon>Bacteria</taxon>
        <taxon>Pseudomonadati</taxon>
        <taxon>Pseudomonadota</taxon>
        <taxon>Betaproteobacteria</taxon>
        <taxon>Burkholderiales</taxon>
        <taxon>Alcaligenaceae</taxon>
        <taxon>Pigmentiphaga</taxon>
    </lineage>
</organism>
<evidence type="ECO:0000256" key="1">
    <source>
        <dbReference type="ARBA" id="ARBA00007358"/>
    </source>
</evidence>
<dbReference type="RefSeq" id="WP_179590243.1">
    <property type="nucleotide sequence ID" value="NZ_JACBYR010000003.1"/>
</dbReference>
<gene>
    <name evidence="10" type="ORF">FHW18_005138</name>
</gene>
<dbReference type="Proteomes" id="UP000542125">
    <property type="component" value="Unassembled WGS sequence"/>
</dbReference>
<dbReference type="Pfam" id="PF00465">
    <property type="entry name" value="Fe-ADH"/>
    <property type="match status" value="1"/>
</dbReference>
<name>A0A7Y9J0Y1_9BURK</name>
<feature type="domain" description="Fe-containing alcohol dehydrogenase-like C-terminal" evidence="9">
    <location>
        <begin position="165"/>
        <end position="347"/>
    </location>
</feature>
<evidence type="ECO:0000259" key="9">
    <source>
        <dbReference type="Pfam" id="PF25137"/>
    </source>
</evidence>
<keyword evidence="11" id="KW-1185">Reference proteome</keyword>
<evidence type="ECO:0000313" key="11">
    <source>
        <dbReference type="Proteomes" id="UP000542125"/>
    </source>
</evidence>
<dbReference type="InterPro" id="IPR034786">
    <property type="entry name" value="MAR"/>
</dbReference>
<dbReference type="EMBL" id="JACBYR010000003">
    <property type="protein sequence ID" value="NYE85819.1"/>
    <property type="molecule type" value="Genomic_DNA"/>
</dbReference>
<evidence type="ECO:0000256" key="3">
    <source>
        <dbReference type="ARBA" id="ARBA00022797"/>
    </source>
</evidence>
<evidence type="ECO:0000256" key="7">
    <source>
        <dbReference type="ARBA" id="ARBA00051531"/>
    </source>
</evidence>
<dbReference type="GO" id="GO:0046872">
    <property type="term" value="F:metal ion binding"/>
    <property type="evidence" value="ECO:0007669"/>
    <property type="project" value="InterPro"/>
</dbReference>
<evidence type="ECO:0000256" key="2">
    <source>
        <dbReference type="ARBA" id="ARBA00012005"/>
    </source>
</evidence>
<dbReference type="PANTHER" id="PTHR11496">
    <property type="entry name" value="ALCOHOL DEHYDROGENASE"/>
    <property type="match status" value="1"/>
</dbReference>
<dbReference type="Pfam" id="PF25137">
    <property type="entry name" value="ADH_Fe_C"/>
    <property type="match status" value="1"/>
</dbReference>
<keyword evidence="4" id="KW-0560">Oxidoreductase</keyword>
<dbReference type="InterPro" id="IPR001670">
    <property type="entry name" value="ADH_Fe/GldA"/>
</dbReference>
<evidence type="ECO:0000256" key="6">
    <source>
        <dbReference type="ARBA" id="ARBA00050679"/>
    </source>
</evidence>
<sequence>MDAFVYTGIASRVVFGAGSLQHLEREIELLGARRALVLCTPGQRDQAERVAAIIGDRAAGIFDQAVMHVPIESAREARAEAQRMGADCAIAIGGGSTTGLGKAIALDSGLPILAIPTTYAGSEMTPIYGITEAGLKKTGKDLRVLPRTVIYDPELTIGLPVGLSITSGLNAMAHAAEGLYAQDTNPIMGLLAEEGLRAMSRALPALKADPADLSARSDALYGAWLCGTVLGNVGMALHHKLCHTLGGSFNLPHAEVHTVVLPHAMAYNTRAVPDVMARIGRAIGSPDDAAGGLFDLAQSQGAPVALRDIGMQEADLDRAADIAVGNPYWNPRPIERTALRQLLQDAWEGKRPKG</sequence>
<protein>
    <recommendedName>
        <fullName evidence="2">maleylacetate reductase</fullName>
        <ecNumber evidence="2">1.3.1.32</ecNumber>
    </recommendedName>
</protein>
<comment type="catalytic activity">
    <reaction evidence="7">
        <text>3-oxoadipate + NADP(+) = maleylacetate + NADPH + H(+)</text>
        <dbReference type="Rhea" id="RHEA:16985"/>
        <dbReference type="ChEBI" id="CHEBI:15378"/>
        <dbReference type="ChEBI" id="CHEBI:15775"/>
        <dbReference type="ChEBI" id="CHEBI:16468"/>
        <dbReference type="ChEBI" id="CHEBI:57783"/>
        <dbReference type="ChEBI" id="CHEBI:58349"/>
        <dbReference type="EC" id="1.3.1.32"/>
    </reaction>
</comment>
<dbReference type="EC" id="1.3.1.32" evidence="2"/>
<proteinExistence type="inferred from homology"/>
<dbReference type="Gene3D" id="1.20.1090.10">
    <property type="entry name" value="Dehydroquinate synthase-like - alpha domain"/>
    <property type="match status" value="1"/>
</dbReference>
<reference evidence="10 11" key="1">
    <citation type="submission" date="2020-07" db="EMBL/GenBank/DDBJ databases">
        <title>Genomic Encyclopedia of Type Strains, Phase IV (KMG-V): Genome sequencing to study the core and pangenomes of soil and plant-associated prokaryotes.</title>
        <authorList>
            <person name="Whitman W."/>
        </authorList>
    </citation>
    <scope>NUCLEOTIDE SEQUENCE [LARGE SCALE GENOMIC DNA]</scope>
    <source>
        <strain evidence="10 11">SAS40</strain>
    </source>
</reference>
<dbReference type="Gene3D" id="3.40.50.1970">
    <property type="match status" value="1"/>
</dbReference>
<dbReference type="InterPro" id="IPR056798">
    <property type="entry name" value="ADH_Fe_C"/>
</dbReference>
<comment type="caution">
    <text evidence="10">The sequence shown here is derived from an EMBL/GenBank/DDBJ whole genome shotgun (WGS) entry which is preliminary data.</text>
</comment>
<comment type="catalytic activity">
    <reaction evidence="6">
        <text>3-oxoadipate + NAD(+) = maleylacetate + NADH + H(+)</text>
        <dbReference type="Rhea" id="RHEA:16981"/>
        <dbReference type="ChEBI" id="CHEBI:15378"/>
        <dbReference type="ChEBI" id="CHEBI:15775"/>
        <dbReference type="ChEBI" id="CHEBI:16468"/>
        <dbReference type="ChEBI" id="CHEBI:57540"/>
        <dbReference type="ChEBI" id="CHEBI:57945"/>
        <dbReference type="EC" id="1.3.1.32"/>
    </reaction>
</comment>
<feature type="domain" description="Alcohol dehydrogenase iron-type/glycerol dehydrogenase GldA" evidence="8">
    <location>
        <begin position="11"/>
        <end position="153"/>
    </location>
</feature>
<dbReference type="GO" id="GO:0004022">
    <property type="term" value="F:alcohol dehydrogenase (NAD+) activity"/>
    <property type="evidence" value="ECO:0007669"/>
    <property type="project" value="TreeGrafter"/>
</dbReference>
<dbReference type="GO" id="GO:1901168">
    <property type="term" value="P:3-chlorocatechol catabolic process"/>
    <property type="evidence" value="ECO:0007669"/>
    <property type="project" value="UniProtKB-ARBA"/>
</dbReference>
<keyword evidence="3" id="KW-0058">Aromatic hydrocarbons catabolism</keyword>
<keyword evidence="5" id="KW-0520">NAD</keyword>
<evidence type="ECO:0000256" key="5">
    <source>
        <dbReference type="ARBA" id="ARBA00023027"/>
    </source>
</evidence>
<dbReference type="FunFam" id="3.40.50.1970:FF:000015">
    <property type="entry name" value="Maleylacetate reductase 1"/>
    <property type="match status" value="1"/>
</dbReference>
<evidence type="ECO:0000313" key="10">
    <source>
        <dbReference type="EMBL" id="NYE85819.1"/>
    </source>
</evidence>